<organism evidence="2 3">
    <name type="scientific">Actinomadura luteofluorescens</name>
    <dbReference type="NCBI Taxonomy" id="46163"/>
    <lineage>
        <taxon>Bacteria</taxon>
        <taxon>Bacillati</taxon>
        <taxon>Actinomycetota</taxon>
        <taxon>Actinomycetes</taxon>
        <taxon>Streptosporangiales</taxon>
        <taxon>Thermomonosporaceae</taxon>
        <taxon>Actinomadura</taxon>
    </lineage>
</organism>
<dbReference type="SUPFAM" id="SSF55298">
    <property type="entry name" value="YjgF-like"/>
    <property type="match status" value="1"/>
</dbReference>
<dbReference type="RefSeq" id="WP_179842019.1">
    <property type="nucleotide sequence ID" value="NZ_JACCBA010000001.1"/>
</dbReference>
<dbReference type="InterPro" id="IPR035959">
    <property type="entry name" value="RutC-like_sf"/>
</dbReference>
<feature type="region of interest" description="Disordered" evidence="1">
    <location>
        <begin position="1"/>
        <end position="25"/>
    </location>
</feature>
<dbReference type="Gene3D" id="3.30.1330.40">
    <property type="entry name" value="RutC-like"/>
    <property type="match status" value="1"/>
</dbReference>
<reference evidence="2 3" key="1">
    <citation type="submission" date="2020-07" db="EMBL/GenBank/DDBJ databases">
        <title>Sequencing the genomes of 1000 actinobacteria strains.</title>
        <authorList>
            <person name="Klenk H.-P."/>
        </authorList>
    </citation>
    <scope>NUCLEOTIDE SEQUENCE [LARGE SCALE GENOMIC DNA]</scope>
    <source>
        <strain evidence="2 3">DSM 40398</strain>
    </source>
</reference>
<gene>
    <name evidence="2" type="ORF">BJY14_000422</name>
</gene>
<comment type="caution">
    <text evidence="2">The sequence shown here is derived from an EMBL/GenBank/DDBJ whole genome shotgun (WGS) entry which is preliminary data.</text>
</comment>
<dbReference type="PANTHER" id="PTHR43760">
    <property type="entry name" value="ENDORIBONUCLEASE-RELATED"/>
    <property type="match status" value="1"/>
</dbReference>
<proteinExistence type="predicted"/>
<protein>
    <submittedName>
        <fullName evidence="2">Enamine deaminase RidA (YjgF/YER057c/UK114 family)</fullName>
    </submittedName>
</protein>
<dbReference type="CDD" id="cd02199">
    <property type="entry name" value="YjgF_YER057c_UK114_like_1"/>
    <property type="match status" value="1"/>
</dbReference>
<name>A0A7Y9JEN3_9ACTN</name>
<dbReference type="InterPro" id="IPR006175">
    <property type="entry name" value="YjgF/YER057c/UK114"/>
</dbReference>
<evidence type="ECO:0000256" key="1">
    <source>
        <dbReference type="SAM" id="MobiDB-lite"/>
    </source>
</evidence>
<dbReference type="PANTHER" id="PTHR43760:SF1">
    <property type="entry name" value="ENDORIBONUCLEASE L-PSP_CHORISMATE MUTASE-LIKE DOMAIN-CONTAINING PROTEIN"/>
    <property type="match status" value="1"/>
</dbReference>
<accession>A0A7Y9JEN3</accession>
<keyword evidence="3" id="KW-1185">Reference proteome</keyword>
<dbReference type="EMBL" id="JACCBA010000001">
    <property type="protein sequence ID" value="NYD44439.1"/>
    <property type="molecule type" value="Genomic_DNA"/>
</dbReference>
<dbReference type="AlphaFoldDB" id="A0A7Y9JEN3"/>
<dbReference type="Proteomes" id="UP000529783">
    <property type="component" value="Unassembled WGS sequence"/>
</dbReference>
<evidence type="ECO:0000313" key="3">
    <source>
        <dbReference type="Proteomes" id="UP000529783"/>
    </source>
</evidence>
<sequence>MHDADQRLAAASPDPGPAGERPPVAPARRSGAVLIASGQVAVRDGRLLAEGRVGDEVTLDTARACARQCARNVLTAVRDELSGAGGLGAVEHVEAVSVWVASAPGFTDQHLVADAATALFTEVLGDGAGRHARVALGVAALPTGSPVEVGATFRLRPEAAAP</sequence>
<evidence type="ECO:0000313" key="2">
    <source>
        <dbReference type="EMBL" id="NYD44439.1"/>
    </source>
</evidence>
<dbReference type="Pfam" id="PF01042">
    <property type="entry name" value="Ribonuc_L-PSP"/>
    <property type="match status" value="1"/>
</dbReference>
<dbReference type="InterPro" id="IPR013813">
    <property type="entry name" value="Endoribo_LPSP/chorism_mut-like"/>
</dbReference>